<accession>A5GF93</accession>
<dbReference type="CDD" id="cd07557">
    <property type="entry name" value="trimeric_dUTPase"/>
    <property type="match status" value="1"/>
</dbReference>
<comment type="pathway">
    <text evidence="7">Pyrimidine metabolism; dUMP biosynthesis; dUMP from dCTP (dUTP route): step 2/2.</text>
</comment>
<dbReference type="GO" id="GO:0004170">
    <property type="term" value="F:dUTP diphosphatase activity"/>
    <property type="evidence" value="ECO:0007669"/>
    <property type="project" value="UniProtKB-UniRule"/>
</dbReference>
<dbReference type="PANTHER" id="PTHR11241">
    <property type="entry name" value="DEOXYURIDINE 5'-TRIPHOSPHATE NUCLEOTIDOHYDROLASE"/>
    <property type="match status" value="1"/>
</dbReference>
<dbReference type="InterPro" id="IPR008181">
    <property type="entry name" value="dUTPase"/>
</dbReference>
<evidence type="ECO:0000313" key="9">
    <source>
        <dbReference type="EMBL" id="ABQ26098.1"/>
    </source>
</evidence>
<keyword evidence="10" id="KW-1185">Reference proteome</keyword>
<dbReference type="Pfam" id="PF00692">
    <property type="entry name" value="dUTPase"/>
    <property type="match status" value="1"/>
</dbReference>
<dbReference type="EC" id="3.6.1.23" evidence="7"/>
<keyword evidence="4 7" id="KW-0460">Magnesium</keyword>
<evidence type="ECO:0000259" key="8">
    <source>
        <dbReference type="Pfam" id="PF00692"/>
    </source>
</evidence>
<keyword evidence="3 7" id="KW-0378">Hydrolase</keyword>
<comment type="function">
    <text evidence="7">This enzyme is involved in nucleotide metabolism: it produces dUMP, the immediate precursor of thymidine nucleotides and it decreases the intracellular concentration of dUTP so that uracil cannot be incorporated into DNA.</text>
</comment>
<dbReference type="Proteomes" id="UP000006695">
    <property type="component" value="Chromosome"/>
</dbReference>
<dbReference type="InterPro" id="IPR036157">
    <property type="entry name" value="dUTPase-like_sf"/>
</dbReference>
<dbReference type="Gene3D" id="2.70.40.10">
    <property type="match status" value="1"/>
</dbReference>
<feature type="domain" description="dUTPase-like" evidence="8">
    <location>
        <begin position="33"/>
        <end position="162"/>
    </location>
</feature>
<evidence type="ECO:0000256" key="5">
    <source>
        <dbReference type="ARBA" id="ARBA00023080"/>
    </source>
</evidence>
<feature type="binding site" evidence="7">
    <location>
        <position position="96"/>
    </location>
    <ligand>
        <name>substrate</name>
    </ligand>
</feature>
<dbReference type="GO" id="GO:0046081">
    <property type="term" value="P:dUTP catabolic process"/>
    <property type="evidence" value="ECO:0007669"/>
    <property type="project" value="InterPro"/>
</dbReference>
<dbReference type="NCBIfam" id="TIGR00576">
    <property type="entry name" value="dut"/>
    <property type="match status" value="1"/>
</dbReference>
<keyword evidence="5 7" id="KW-0546">Nucleotide metabolism</keyword>
<evidence type="ECO:0000256" key="6">
    <source>
        <dbReference type="ARBA" id="ARBA00047686"/>
    </source>
</evidence>
<dbReference type="InterPro" id="IPR033704">
    <property type="entry name" value="dUTPase_trimeric"/>
</dbReference>
<evidence type="ECO:0000256" key="4">
    <source>
        <dbReference type="ARBA" id="ARBA00022842"/>
    </source>
</evidence>
<dbReference type="UniPathway" id="UPA00610">
    <property type="reaction ID" value="UER00666"/>
</dbReference>
<evidence type="ECO:0000256" key="2">
    <source>
        <dbReference type="ARBA" id="ARBA00022723"/>
    </source>
</evidence>
<dbReference type="InterPro" id="IPR029054">
    <property type="entry name" value="dUTPase-like"/>
</dbReference>
<dbReference type="AlphaFoldDB" id="A5GF93"/>
<feature type="binding site" evidence="7">
    <location>
        <begin position="83"/>
        <end position="85"/>
    </location>
    <ligand>
        <name>substrate</name>
    </ligand>
</feature>
<dbReference type="HOGENOM" id="CLU_068508_1_2_7"/>
<protein>
    <recommendedName>
        <fullName evidence="7">Deoxyuridine 5'-triphosphate nucleotidohydrolase</fullName>
        <shortName evidence="7">dUTPase</shortName>
        <ecNumber evidence="7">3.6.1.23</ecNumber>
    </recommendedName>
    <alternativeName>
        <fullName evidence="7">dUTP pyrophosphatase</fullName>
    </alternativeName>
</protein>
<dbReference type="STRING" id="351605.Gura_1908"/>
<dbReference type="HAMAP" id="MF_00116">
    <property type="entry name" value="dUTPase_bact"/>
    <property type="match status" value="1"/>
</dbReference>
<comment type="caution">
    <text evidence="7">Lacks conserved residue(s) required for the propagation of feature annotation.</text>
</comment>
<dbReference type="EMBL" id="CP000698">
    <property type="protein sequence ID" value="ABQ26098.1"/>
    <property type="molecule type" value="Genomic_DNA"/>
</dbReference>
<evidence type="ECO:0000256" key="3">
    <source>
        <dbReference type="ARBA" id="ARBA00022801"/>
    </source>
</evidence>
<dbReference type="FunFam" id="2.70.40.10:FF:000002">
    <property type="entry name" value="dUTP diphosphatase"/>
    <property type="match status" value="1"/>
</dbReference>
<evidence type="ECO:0000256" key="7">
    <source>
        <dbReference type="HAMAP-Rule" id="MF_00116"/>
    </source>
</evidence>
<evidence type="ECO:0000256" key="1">
    <source>
        <dbReference type="ARBA" id="ARBA00006581"/>
    </source>
</evidence>
<name>A5GF93_GEOUR</name>
<comment type="catalytic activity">
    <reaction evidence="6 7">
        <text>dUTP + H2O = dUMP + diphosphate + H(+)</text>
        <dbReference type="Rhea" id="RHEA:10248"/>
        <dbReference type="ChEBI" id="CHEBI:15377"/>
        <dbReference type="ChEBI" id="CHEBI:15378"/>
        <dbReference type="ChEBI" id="CHEBI:33019"/>
        <dbReference type="ChEBI" id="CHEBI:61555"/>
        <dbReference type="ChEBI" id="CHEBI:246422"/>
        <dbReference type="EC" id="3.6.1.23"/>
    </reaction>
</comment>
<dbReference type="GO" id="GO:0006226">
    <property type="term" value="P:dUMP biosynthetic process"/>
    <property type="evidence" value="ECO:0007669"/>
    <property type="project" value="UniProtKB-UniRule"/>
</dbReference>
<dbReference type="KEGG" id="gur:Gura_1908"/>
<organism evidence="9 10">
    <name type="scientific">Geotalea uraniireducens (strain Rf4)</name>
    <name type="common">Geobacter uraniireducens</name>
    <dbReference type="NCBI Taxonomy" id="351605"/>
    <lineage>
        <taxon>Bacteria</taxon>
        <taxon>Pseudomonadati</taxon>
        <taxon>Thermodesulfobacteriota</taxon>
        <taxon>Desulfuromonadia</taxon>
        <taxon>Geobacterales</taxon>
        <taxon>Geobacteraceae</taxon>
        <taxon>Geotalea</taxon>
    </lineage>
</organism>
<dbReference type="SUPFAM" id="SSF51283">
    <property type="entry name" value="dUTPase-like"/>
    <property type="match status" value="1"/>
</dbReference>
<proteinExistence type="inferred from homology"/>
<comment type="cofactor">
    <cofactor evidence="7">
        <name>Mg(2+)</name>
        <dbReference type="ChEBI" id="CHEBI:18420"/>
    </cofactor>
</comment>
<sequence>MLYQTYHYNNNTIPMHTINVKIKRIRHDGTNPLPQYMTLHAAGMDLSACLSEDLVLKPGARTLVPTGIAIELPEGYEAQIRPRSGLALKHGVTLVNSPGTIDADYRGEIGVIIINHGEEPFIIKNQERIAQMVFAPFIRAIFEEAAELGDTQRGAGGFGHTGR</sequence>
<gene>
    <name evidence="7" type="primary">dut</name>
    <name evidence="9" type="ordered locus">Gura_1908</name>
</gene>
<evidence type="ECO:0000313" key="10">
    <source>
        <dbReference type="Proteomes" id="UP000006695"/>
    </source>
</evidence>
<dbReference type="PANTHER" id="PTHR11241:SF0">
    <property type="entry name" value="DEOXYURIDINE 5'-TRIPHOSPHATE NUCLEOTIDOHYDROLASE"/>
    <property type="match status" value="1"/>
</dbReference>
<reference evidence="9 10" key="1">
    <citation type="submission" date="2007-05" db="EMBL/GenBank/DDBJ databases">
        <title>Complete sequence of Geobacter uraniireducens Rf4.</title>
        <authorList>
            <consortium name="US DOE Joint Genome Institute"/>
            <person name="Copeland A."/>
            <person name="Lucas S."/>
            <person name="Lapidus A."/>
            <person name="Barry K."/>
            <person name="Detter J.C."/>
            <person name="Glavina del Rio T."/>
            <person name="Hammon N."/>
            <person name="Israni S."/>
            <person name="Dalin E."/>
            <person name="Tice H."/>
            <person name="Pitluck S."/>
            <person name="Chertkov O."/>
            <person name="Brettin T."/>
            <person name="Bruce D."/>
            <person name="Han C."/>
            <person name="Schmutz J."/>
            <person name="Larimer F."/>
            <person name="Land M."/>
            <person name="Hauser L."/>
            <person name="Kyrpides N."/>
            <person name="Mikhailova N."/>
            <person name="Shelobolina E."/>
            <person name="Aklujkar M."/>
            <person name="Lovley D."/>
            <person name="Richardson P."/>
        </authorList>
    </citation>
    <scope>NUCLEOTIDE SEQUENCE [LARGE SCALE GENOMIC DNA]</scope>
    <source>
        <strain evidence="9 10">Rf4</strain>
    </source>
</reference>
<keyword evidence="2 7" id="KW-0479">Metal-binding</keyword>
<dbReference type="GO" id="GO:0000287">
    <property type="term" value="F:magnesium ion binding"/>
    <property type="evidence" value="ECO:0007669"/>
    <property type="project" value="UniProtKB-UniRule"/>
</dbReference>
<dbReference type="NCBIfam" id="NF001862">
    <property type="entry name" value="PRK00601.1"/>
    <property type="match status" value="1"/>
</dbReference>
<comment type="similarity">
    <text evidence="1 7">Belongs to the dUTPase family.</text>
</comment>
<feature type="binding site" evidence="7">
    <location>
        <begin position="100"/>
        <end position="102"/>
    </location>
    <ligand>
        <name>substrate</name>
    </ligand>
</feature>